<accession>A0A6G5QM86</accession>
<protein>
    <submittedName>
        <fullName evidence="2">Putative membrane protein</fullName>
    </submittedName>
</protein>
<dbReference type="Proteomes" id="UP000502377">
    <property type="component" value="Chromosome"/>
</dbReference>
<gene>
    <name evidence="2" type="ORF">CRECT_1064</name>
</gene>
<keyword evidence="1" id="KW-0812">Transmembrane</keyword>
<dbReference type="AlphaFoldDB" id="A0A6G5QM86"/>
<keyword evidence="1" id="KW-1133">Transmembrane helix</keyword>
<name>A0A6G5QM86_CAMRE</name>
<feature type="transmembrane region" description="Helical" evidence="1">
    <location>
        <begin position="39"/>
        <end position="59"/>
    </location>
</feature>
<evidence type="ECO:0000313" key="3">
    <source>
        <dbReference type="Proteomes" id="UP000502377"/>
    </source>
</evidence>
<dbReference type="RefSeq" id="WP_004320640.1">
    <property type="nucleotide sequence ID" value="NZ_CP012543.1"/>
</dbReference>
<proteinExistence type="predicted"/>
<reference evidence="2 3" key="1">
    <citation type="submission" date="2016-07" db="EMBL/GenBank/DDBJ databases">
        <title>Comparative genomics of the Campylobacter concisus group.</title>
        <authorList>
            <person name="Miller W.G."/>
            <person name="Yee E."/>
            <person name="Chapman M.H."/>
            <person name="Huynh S."/>
            <person name="Bono J.L."/>
            <person name="On S.L.W."/>
            <person name="StLeger J."/>
            <person name="Foster G."/>
            <person name="Parker C.T."/>
        </authorList>
    </citation>
    <scope>NUCLEOTIDE SEQUENCE [LARGE SCALE GENOMIC DNA]</scope>
    <source>
        <strain evidence="2 3">ATCC 33238</strain>
    </source>
</reference>
<feature type="transmembrane region" description="Helical" evidence="1">
    <location>
        <begin position="12"/>
        <end position="33"/>
    </location>
</feature>
<sequence>MKLYLLQKSELILGTVFLVCSLFYLDFYFELGILRDGTIGFVAFSFPLTLAFNILMLAINFKRTRAIFFALIGTFVLCIFNGWKNIFRSSIIDIGILFGVTILFYAVAGWRQNIGLKLFFILFAATMYFWFHNFKVIALKDSLVLAGLLASCATALFASAFSEKR</sequence>
<evidence type="ECO:0000256" key="1">
    <source>
        <dbReference type="SAM" id="Phobius"/>
    </source>
</evidence>
<evidence type="ECO:0000313" key="2">
    <source>
        <dbReference type="EMBL" id="QCD46729.1"/>
    </source>
</evidence>
<feature type="transmembrane region" description="Helical" evidence="1">
    <location>
        <begin position="143"/>
        <end position="161"/>
    </location>
</feature>
<dbReference type="KEGG" id="crx:CRECT_1064"/>
<keyword evidence="1" id="KW-0472">Membrane</keyword>
<feature type="transmembrane region" description="Helical" evidence="1">
    <location>
        <begin position="66"/>
        <end position="83"/>
    </location>
</feature>
<dbReference type="EMBL" id="CP012543">
    <property type="protein sequence ID" value="QCD46729.1"/>
    <property type="molecule type" value="Genomic_DNA"/>
</dbReference>
<feature type="transmembrane region" description="Helical" evidence="1">
    <location>
        <begin position="89"/>
        <end position="107"/>
    </location>
</feature>
<feature type="transmembrane region" description="Helical" evidence="1">
    <location>
        <begin position="114"/>
        <end position="131"/>
    </location>
</feature>
<organism evidence="2 3">
    <name type="scientific">Campylobacter rectus</name>
    <name type="common">Wolinella recta</name>
    <dbReference type="NCBI Taxonomy" id="203"/>
    <lineage>
        <taxon>Bacteria</taxon>
        <taxon>Pseudomonadati</taxon>
        <taxon>Campylobacterota</taxon>
        <taxon>Epsilonproteobacteria</taxon>
        <taxon>Campylobacterales</taxon>
        <taxon>Campylobacteraceae</taxon>
        <taxon>Campylobacter</taxon>
    </lineage>
</organism>